<dbReference type="SUPFAM" id="SSF50494">
    <property type="entry name" value="Trypsin-like serine proteases"/>
    <property type="match status" value="1"/>
</dbReference>
<gene>
    <name evidence="6" type="ORF">PVAND_000078</name>
</gene>
<dbReference type="OrthoDB" id="7733366at2759"/>
<feature type="signal peptide" evidence="4">
    <location>
        <begin position="1"/>
        <end position="20"/>
    </location>
</feature>
<dbReference type="SMART" id="SM00020">
    <property type="entry name" value="Tryp_SPc"/>
    <property type="match status" value="1"/>
</dbReference>
<name>A0A9J6BIR2_POLVA</name>
<evidence type="ECO:0000313" key="7">
    <source>
        <dbReference type="Proteomes" id="UP001107558"/>
    </source>
</evidence>
<dbReference type="InterPro" id="IPR001314">
    <property type="entry name" value="Peptidase_S1A"/>
</dbReference>
<dbReference type="Pfam" id="PF00089">
    <property type="entry name" value="Trypsin"/>
    <property type="match status" value="1"/>
</dbReference>
<evidence type="ECO:0000256" key="3">
    <source>
        <dbReference type="ARBA" id="ARBA00024195"/>
    </source>
</evidence>
<sequence>MSNIFLVLAILFQLNYKISAIYDGTEAEINQFPFTVMIYGPASYGAGVLISDRHVLTAAHVIKDIFDNETVGILAGAHDLTDESGGIFVESSKFFMHENFSMPSAVYDIGIIELPEALNFSESIQAIKISNKKLFEYDSEDNKVELSGWGHVAYNTSTDLLHYATMRLIPLKECLKYRKYYTEYITTNNICTMKIKGMPCNGDSGGAIVKKINGIKQVIGIASFGKDGKGEILSDCDSNMPLVSTKISSYIDWIESKTGIKIDGETENYAEN</sequence>
<dbReference type="GO" id="GO:0004252">
    <property type="term" value="F:serine-type endopeptidase activity"/>
    <property type="evidence" value="ECO:0007669"/>
    <property type="project" value="InterPro"/>
</dbReference>
<dbReference type="InterPro" id="IPR051487">
    <property type="entry name" value="Ser/Thr_Proteases_Immune/Dev"/>
</dbReference>
<feature type="chain" id="PRO_5039895609" description="Peptidase S1 domain-containing protein" evidence="4">
    <location>
        <begin position="21"/>
        <end position="272"/>
    </location>
</feature>
<dbReference type="InterPro" id="IPR001254">
    <property type="entry name" value="Trypsin_dom"/>
</dbReference>
<evidence type="ECO:0000256" key="2">
    <source>
        <dbReference type="ARBA" id="ARBA00023180"/>
    </source>
</evidence>
<organism evidence="6 7">
    <name type="scientific">Polypedilum vanderplanki</name>
    <name type="common">Sleeping chironomid midge</name>
    <dbReference type="NCBI Taxonomy" id="319348"/>
    <lineage>
        <taxon>Eukaryota</taxon>
        <taxon>Metazoa</taxon>
        <taxon>Ecdysozoa</taxon>
        <taxon>Arthropoda</taxon>
        <taxon>Hexapoda</taxon>
        <taxon>Insecta</taxon>
        <taxon>Pterygota</taxon>
        <taxon>Neoptera</taxon>
        <taxon>Endopterygota</taxon>
        <taxon>Diptera</taxon>
        <taxon>Nematocera</taxon>
        <taxon>Chironomoidea</taxon>
        <taxon>Chironomidae</taxon>
        <taxon>Chironominae</taxon>
        <taxon>Polypedilum</taxon>
        <taxon>Polypedilum</taxon>
    </lineage>
</organism>
<protein>
    <recommendedName>
        <fullName evidence="5">Peptidase S1 domain-containing protein</fullName>
    </recommendedName>
</protein>
<comment type="similarity">
    <text evidence="3">Belongs to the peptidase S1 family. CLIP subfamily.</text>
</comment>
<keyword evidence="7" id="KW-1185">Reference proteome</keyword>
<dbReference type="InterPro" id="IPR009003">
    <property type="entry name" value="Peptidase_S1_PA"/>
</dbReference>
<accession>A0A9J6BIR2</accession>
<keyword evidence="1" id="KW-1015">Disulfide bond</keyword>
<evidence type="ECO:0000259" key="5">
    <source>
        <dbReference type="PROSITE" id="PS50240"/>
    </source>
</evidence>
<dbReference type="Gene3D" id="2.40.10.10">
    <property type="entry name" value="Trypsin-like serine proteases"/>
    <property type="match status" value="1"/>
</dbReference>
<reference evidence="6" key="1">
    <citation type="submission" date="2021-03" db="EMBL/GenBank/DDBJ databases">
        <title>Chromosome level genome of the anhydrobiotic midge Polypedilum vanderplanki.</title>
        <authorList>
            <person name="Yoshida Y."/>
            <person name="Kikawada T."/>
            <person name="Gusev O."/>
        </authorList>
    </citation>
    <scope>NUCLEOTIDE SEQUENCE</scope>
    <source>
        <strain evidence="6">NIAS01</strain>
        <tissue evidence="6">Whole body or cell culture</tissue>
    </source>
</reference>
<evidence type="ECO:0000313" key="6">
    <source>
        <dbReference type="EMBL" id="KAG5669785.1"/>
    </source>
</evidence>
<evidence type="ECO:0000256" key="4">
    <source>
        <dbReference type="SAM" id="SignalP"/>
    </source>
</evidence>
<dbReference type="PROSITE" id="PS50240">
    <property type="entry name" value="TRYPSIN_DOM"/>
    <property type="match status" value="1"/>
</dbReference>
<dbReference type="InterPro" id="IPR043504">
    <property type="entry name" value="Peptidase_S1_PA_chymotrypsin"/>
</dbReference>
<evidence type="ECO:0000256" key="1">
    <source>
        <dbReference type="ARBA" id="ARBA00023157"/>
    </source>
</evidence>
<dbReference type="PRINTS" id="PR00722">
    <property type="entry name" value="CHYMOTRYPSIN"/>
</dbReference>
<proteinExistence type="inferred from homology"/>
<keyword evidence="4" id="KW-0732">Signal</keyword>
<keyword evidence="2" id="KW-0325">Glycoprotein</keyword>
<dbReference type="AlphaFoldDB" id="A0A9J6BIR2"/>
<dbReference type="Proteomes" id="UP001107558">
    <property type="component" value="Chromosome 3"/>
</dbReference>
<dbReference type="CDD" id="cd00190">
    <property type="entry name" value="Tryp_SPc"/>
    <property type="match status" value="1"/>
</dbReference>
<comment type="caution">
    <text evidence="6">The sequence shown here is derived from an EMBL/GenBank/DDBJ whole genome shotgun (WGS) entry which is preliminary data.</text>
</comment>
<dbReference type="GO" id="GO:0006508">
    <property type="term" value="P:proteolysis"/>
    <property type="evidence" value="ECO:0007669"/>
    <property type="project" value="InterPro"/>
</dbReference>
<dbReference type="EMBL" id="JADBJN010000003">
    <property type="protein sequence ID" value="KAG5669785.1"/>
    <property type="molecule type" value="Genomic_DNA"/>
</dbReference>
<dbReference type="FunFam" id="2.40.10.10:FF:000068">
    <property type="entry name" value="transmembrane protease serine 2"/>
    <property type="match status" value="1"/>
</dbReference>
<feature type="domain" description="Peptidase S1" evidence="5">
    <location>
        <begin position="21"/>
        <end position="259"/>
    </location>
</feature>
<dbReference type="PANTHER" id="PTHR24256">
    <property type="entry name" value="TRYPTASE-RELATED"/>
    <property type="match status" value="1"/>
</dbReference>